<keyword evidence="3" id="KW-0378">Hydrolase</keyword>
<feature type="active site" evidence="4">
    <location>
        <position position="256"/>
    </location>
</feature>
<dbReference type="Pfam" id="PF05028">
    <property type="entry name" value="PARG_cat_C"/>
    <property type="match status" value="2"/>
</dbReference>
<feature type="region of interest" description="Disordered" evidence="6">
    <location>
        <begin position="745"/>
        <end position="767"/>
    </location>
</feature>
<evidence type="ECO:0000313" key="9">
    <source>
        <dbReference type="EMBL" id="KAH3722025.1"/>
    </source>
</evidence>
<dbReference type="PANTHER" id="PTHR12837:SF0">
    <property type="entry name" value="POLY(ADP-RIBOSE) GLYCOHYDROLASE"/>
    <property type="match status" value="1"/>
</dbReference>
<sequence length="1622" mass="180100">MTRIVFPCDHPYWWIIKDKLISLRNDCLQHHLDMQSLAVRHQSMVDFSKDCSDRPPKPWYKTLFAGLCKYFDQAAHVAELPTFLVETFPAIIDLALEIEILLPTEGISISSQQTAGRREISRPLCWSIVACAFLCLFPNEERGFQAKLGTINFNKFFHFLPMPSQCAKLQCILTFFERIKAERDRLPGCVVFARQVIKPEELPTLDTWLNCSSPLCPVVVHEEGLIEDAGCHTIEVDFANRHVGGGVLNKGRVQEEIRFTVCPELLVSILFMEEMAENEAIIISGFGQFSVTCGYAAGLVFVSMYKDDAKTDEHGNLLRTLCAIDAVSYRADDRWGSGEGVVGRQYMDRWVLRDLNKAFVGFCTPFTIPEETSPLPEEHYFTPDGSVHAEPHLDVYEQFAENLLASVFPQSLARASRHVHDRDSSTATGHDSVSLNSMESLSHDCAHSQRHSSMDHLDVGFREWYNQYRRRSSNLSDLSSRRSSYDLASRRSSGCSQRGYSSELSCSDFEEYNENSLQNQDQRFKYHTIKEEGGSSTVLEFAASLAACLVRAGTMEAVVRSPSPHGYPVDFLQDGKGYKRPAAFRLSSVSAPDTLVNPSEEEPDFQMNEGCVRNYVHNLFSEVWPFPSEEDFEYSTSLCNEVRKEIQKGCAMSSSLIGVSRAEPLVTSDDVDSSNPVECQYDALNDSFSVVCEYNGAKNSEVDEQILLAVADRIVSIAFQEALIDYRCTLSVQNSHMFQCVSESSQSDHSMDVRDQSESSCSDTSSQSELRLQNNIYADPAEIVAEKMVSGLFGKNQPVTAKADSKSDDMHMSNRDSCIKYSDLKIDQSESGCHIEVGLDSQSVSVLQTSDCDIIEKADIDSTIPFKHSSQVSDNLTENQREIYNKIADRILMGGLCFTSAKNLPKCNLGRSGSTPSSNALNSQPSYPVDHPRFDKKSASHDESKFGLSVDIDDSYVQNSSSSSCHSFSHEYLTGSDGTRSKIVTQRLEDSSQGLRPPDISQPPTNTYVNSNLLTVKRGKNIENKNTSKSSQRKSASSETSRSKQSSSSLETSSSASDSSSKLGAVGGVPKSQLPANTCKTSQHICAKVKIQKSQSKVKSKPSYPFLTGNKKNYDQFANSLSRDLLTNAFLQVQEHQELVSYPRRSSEPMQISNDAALRRLEHSINHRNGPQGQKSKTDEDISQMDWDVSQQFNNRPSCGFRDPVLSRFAEELMKVDVSVPPLKLLGADAVSVSSSSQSVCSTFSSFRDPLLASFEEELLGSSGKSSCGAKTKTSWSNMKNIPVVSSRHVGINWNHQESNQKGQGSARSNQGGNLKSLNSNIGGKSNNNEMSASKMHKVANNVSRNGKTIVTSSCSMHNDISSSIFHSVSDLAGSLAMTILCEAVSLAANGNSSDSQCWLIKVNVYGEILAKNVLDAAMEALRSVKFVGDVDQGNKIVSWCEETDGKDRTKKENGQRQMDREGSCSESTPSSGDYEDAYDLPYRQLEEFADVLASKVLINSVAITRREHMSNLRRKHGRPITTGNWGCGAFGGDPHLKSLIQWMAASYAGCPCMLYYTFQNQKMDRFQEVADIIIQRGWDVSKLMQVVRRYCMTTNDEIDTFGQPTRELFDVILQGEIFPNV</sequence>
<feature type="compositionally biased region" description="Polar residues" evidence="6">
    <location>
        <begin position="1002"/>
        <end position="1014"/>
    </location>
</feature>
<comment type="caution">
    <text evidence="9">The sequence shown here is derived from an EMBL/GenBank/DDBJ whole genome shotgun (WGS) entry which is preliminary data.</text>
</comment>
<feature type="compositionally biased region" description="Low complexity" evidence="6">
    <location>
        <begin position="1028"/>
        <end position="1063"/>
    </location>
</feature>
<dbReference type="GO" id="GO:0005975">
    <property type="term" value="P:carbohydrate metabolic process"/>
    <property type="evidence" value="ECO:0007669"/>
    <property type="project" value="InterPro"/>
</dbReference>
<feature type="region of interest" description="Disordered" evidence="6">
    <location>
        <begin position="1446"/>
        <end position="1473"/>
    </location>
</feature>
<evidence type="ECO:0000256" key="2">
    <source>
        <dbReference type="ARBA" id="ARBA00012255"/>
    </source>
</evidence>
<feature type="compositionally biased region" description="Polar residues" evidence="6">
    <location>
        <begin position="911"/>
        <end position="926"/>
    </location>
</feature>
<dbReference type="GO" id="GO:0006282">
    <property type="term" value="P:regulation of DNA repair"/>
    <property type="evidence" value="ECO:0007669"/>
    <property type="project" value="InterPro"/>
</dbReference>
<reference evidence="9" key="2">
    <citation type="submission" date="2020-11" db="EMBL/GenBank/DDBJ databases">
        <authorList>
            <person name="McCartney M.A."/>
            <person name="Auch B."/>
            <person name="Kono T."/>
            <person name="Mallez S."/>
            <person name="Becker A."/>
            <person name="Gohl D.M."/>
            <person name="Silverstein K.A.T."/>
            <person name="Koren S."/>
            <person name="Bechman K.B."/>
            <person name="Herman A."/>
            <person name="Abrahante J.E."/>
            <person name="Garbe J."/>
        </authorList>
    </citation>
    <scope>NUCLEOTIDE SEQUENCE</scope>
    <source>
        <strain evidence="9">Duluth1</strain>
        <tissue evidence="9">Whole animal</tissue>
    </source>
</reference>
<dbReference type="InterPro" id="IPR007724">
    <property type="entry name" value="Poly_GlycHdrlase"/>
</dbReference>
<gene>
    <name evidence="9" type="ORF">DPMN_064974</name>
</gene>
<feature type="active site" evidence="4">
    <location>
        <position position="237"/>
    </location>
</feature>
<evidence type="ECO:0000256" key="4">
    <source>
        <dbReference type="PIRSR" id="PIRSR607724-1"/>
    </source>
</evidence>
<keyword evidence="10" id="KW-1185">Reference proteome</keyword>
<evidence type="ECO:0000256" key="5">
    <source>
        <dbReference type="PIRSR" id="PIRSR607724-2"/>
    </source>
</evidence>
<evidence type="ECO:0000256" key="1">
    <source>
        <dbReference type="ARBA" id="ARBA00009545"/>
    </source>
</evidence>
<feature type="binding site" evidence="5">
    <location>
        <position position="295"/>
    </location>
    <ligand>
        <name>substrate</name>
    </ligand>
</feature>
<feature type="region of interest" description="Disordered" evidence="6">
    <location>
        <begin position="987"/>
        <end position="1076"/>
    </location>
</feature>
<feature type="domain" description="PARG catalytic Macro" evidence="7">
    <location>
        <begin position="206"/>
        <end position="365"/>
    </location>
</feature>
<dbReference type="Proteomes" id="UP000828390">
    <property type="component" value="Unassembled WGS sequence"/>
</dbReference>
<feature type="region of interest" description="Disordered" evidence="6">
    <location>
        <begin position="1297"/>
        <end position="1330"/>
    </location>
</feature>
<dbReference type="GO" id="GO:0005634">
    <property type="term" value="C:nucleus"/>
    <property type="evidence" value="ECO:0007669"/>
    <property type="project" value="TreeGrafter"/>
</dbReference>
<dbReference type="GO" id="GO:0005737">
    <property type="term" value="C:cytoplasm"/>
    <property type="evidence" value="ECO:0007669"/>
    <property type="project" value="TreeGrafter"/>
</dbReference>
<dbReference type="InterPro" id="IPR048362">
    <property type="entry name" value="PARG_helical"/>
</dbReference>
<feature type="binding site" evidence="5">
    <location>
        <position position="240"/>
    </location>
    <ligand>
        <name>substrate</name>
    </ligand>
</feature>
<dbReference type="InterPro" id="IPR046372">
    <property type="entry name" value="PARG_cat_C"/>
</dbReference>
<organism evidence="9 10">
    <name type="scientific">Dreissena polymorpha</name>
    <name type="common">Zebra mussel</name>
    <name type="synonym">Mytilus polymorpha</name>
    <dbReference type="NCBI Taxonomy" id="45954"/>
    <lineage>
        <taxon>Eukaryota</taxon>
        <taxon>Metazoa</taxon>
        <taxon>Spiralia</taxon>
        <taxon>Lophotrochozoa</taxon>
        <taxon>Mollusca</taxon>
        <taxon>Bivalvia</taxon>
        <taxon>Autobranchia</taxon>
        <taxon>Heteroconchia</taxon>
        <taxon>Euheterodonta</taxon>
        <taxon>Imparidentia</taxon>
        <taxon>Neoheterodontei</taxon>
        <taxon>Myida</taxon>
        <taxon>Dreissenoidea</taxon>
        <taxon>Dreissenidae</taxon>
        <taxon>Dreissena</taxon>
    </lineage>
</organism>
<evidence type="ECO:0000259" key="8">
    <source>
        <dbReference type="Pfam" id="PF20811"/>
    </source>
</evidence>
<dbReference type="OrthoDB" id="6154436at2759"/>
<dbReference type="EMBL" id="JAIWYP010000013">
    <property type="protein sequence ID" value="KAH3722025.1"/>
    <property type="molecule type" value="Genomic_DNA"/>
</dbReference>
<evidence type="ECO:0000256" key="3">
    <source>
        <dbReference type="ARBA" id="ARBA00022801"/>
    </source>
</evidence>
<reference evidence="9" key="1">
    <citation type="journal article" date="2019" name="bioRxiv">
        <title>The Genome of the Zebra Mussel, Dreissena polymorpha: A Resource for Invasive Species Research.</title>
        <authorList>
            <person name="McCartney M.A."/>
            <person name="Auch B."/>
            <person name="Kono T."/>
            <person name="Mallez S."/>
            <person name="Zhang Y."/>
            <person name="Obille A."/>
            <person name="Becker A."/>
            <person name="Abrahante J.E."/>
            <person name="Garbe J."/>
            <person name="Badalamenti J.P."/>
            <person name="Herman A."/>
            <person name="Mangelson H."/>
            <person name="Liachko I."/>
            <person name="Sullivan S."/>
            <person name="Sone E.D."/>
            <person name="Koren S."/>
            <person name="Silverstein K.A.T."/>
            <person name="Beckman K.B."/>
            <person name="Gohl D.M."/>
        </authorList>
    </citation>
    <scope>NUCLEOTIDE SEQUENCE</scope>
    <source>
        <strain evidence="9">Duluth1</strain>
        <tissue evidence="9">Whole animal</tissue>
    </source>
</reference>
<feature type="domain" description="PARG catalytic Macro" evidence="7">
    <location>
        <begin position="1516"/>
        <end position="1565"/>
    </location>
</feature>
<comment type="similarity">
    <text evidence="1">Belongs to the poly(ADP-ribose) glycohydrolase family.</text>
</comment>
<dbReference type="GO" id="GO:1990966">
    <property type="term" value="P:ATP generation from poly-ADP-D-ribose"/>
    <property type="evidence" value="ECO:0007669"/>
    <property type="project" value="TreeGrafter"/>
</dbReference>
<feature type="compositionally biased region" description="Basic and acidic residues" evidence="6">
    <location>
        <begin position="930"/>
        <end position="943"/>
    </location>
</feature>
<dbReference type="PANTHER" id="PTHR12837">
    <property type="entry name" value="POLY ADP-RIBOSE GLYCOHYDROLASE"/>
    <property type="match status" value="1"/>
</dbReference>
<feature type="region of interest" description="Disordered" evidence="6">
    <location>
        <begin position="909"/>
        <end position="943"/>
    </location>
</feature>
<evidence type="ECO:0000259" key="7">
    <source>
        <dbReference type="Pfam" id="PF05028"/>
    </source>
</evidence>
<evidence type="ECO:0000313" key="10">
    <source>
        <dbReference type="Proteomes" id="UP000828390"/>
    </source>
</evidence>
<evidence type="ECO:0000256" key="6">
    <source>
        <dbReference type="SAM" id="MobiDB-lite"/>
    </source>
</evidence>
<dbReference type="Pfam" id="PF20811">
    <property type="entry name" value="PARG_cat_N"/>
    <property type="match status" value="1"/>
</dbReference>
<dbReference type="GO" id="GO:0004649">
    <property type="term" value="F:poly(ADP-ribose) glycohydrolase activity"/>
    <property type="evidence" value="ECO:0007669"/>
    <property type="project" value="UniProtKB-EC"/>
</dbReference>
<proteinExistence type="inferred from homology"/>
<dbReference type="EC" id="3.2.1.143" evidence="2"/>
<feature type="compositionally biased region" description="Basic and acidic residues" evidence="6">
    <location>
        <begin position="1446"/>
        <end position="1464"/>
    </location>
</feature>
<accession>A0A9D4CEG5</accession>
<feature type="active site" evidence="4">
    <location>
        <position position="255"/>
    </location>
</feature>
<dbReference type="GO" id="GO:0009225">
    <property type="term" value="P:nucleotide-sugar metabolic process"/>
    <property type="evidence" value="ECO:0007669"/>
    <property type="project" value="TreeGrafter"/>
</dbReference>
<feature type="binding site" evidence="5">
    <location>
        <position position="254"/>
    </location>
    <ligand>
        <name>substrate</name>
    </ligand>
</feature>
<name>A0A9D4CEG5_DREPO</name>
<feature type="domain" description="PARG helical" evidence="8">
    <location>
        <begin position="81"/>
        <end position="194"/>
    </location>
</feature>
<protein>
    <recommendedName>
        <fullName evidence="2">poly(ADP-ribose) glycohydrolase</fullName>
        <ecNumber evidence="2">3.2.1.143</ecNumber>
    </recommendedName>
</protein>
<feature type="compositionally biased region" description="Low complexity" evidence="6">
    <location>
        <begin position="758"/>
        <end position="767"/>
    </location>
</feature>